<organism evidence="1 2">
    <name type="scientific">Methylomonas koyamae</name>
    <dbReference type="NCBI Taxonomy" id="702114"/>
    <lineage>
        <taxon>Bacteria</taxon>
        <taxon>Pseudomonadati</taxon>
        <taxon>Pseudomonadota</taxon>
        <taxon>Gammaproteobacteria</taxon>
        <taxon>Methylococcales</taxon>
        <taxon>Methylococcaceae</taxon>
        <taxon>Methylomonas</taxon>
    </lineage>
</organism>
<dbReference type="RefSeq" id="WP_064027333.1">
    <property type="nucleotide sequence ID" value="NZ_LUUK01000133.1"/>
</dbReference>
<reference evidence="2" key="1">
    <citation type="submission" date="2016-03" db="EMBL/GenBank/DDBJ databases">
        <authorList>
            <person name="Heylen K."/>
            <person name="De Vos P."/>
            <person name="Vekeman B."/>
        </authorList>
    </citation>
    <scope>NUCLEOTIDE SEQUENCE [LARGE SCALE GENOMIC DNA]</scope>
    <source>
        <strain evidence="2">R-45383</strain>
    </source>
</reference>
<gene>
    <name evidence="1" type="ORF">A1355_23975</name>
</gene>
<evidence type="ECO:0000313" key="2">
    <source>
        <dbReference type="Proteomes" id="UP000077628"/>
    </source>
</evidence>
<sequence>MNQNLISINFTDSALAEIDAALSVLENHFAGFLSLSPDERRNLAKMGDKTEAFCRQTLIVSGQNRQALPPSLDMGEAVADLTALDQLRPRLHRLRELMTRGDDTDMALGSDIYSFCLDAYASLKIAGKGAALETLREAMSVRFNRGAKAKAAS</sequence>
<name>A0A177NSL5_9GAMM</name>
<dbReference type="AlphaFoldDB" id="A0A177NSL5"/>
<dbReference type="STRING" id="702114.A1355_23975"/>
<protein>
    <submittedName>
        <fullName evidence="1">Uncharacterized protein</fullName>
    </submittedName>
</protein>
<comment type="caution">
    <text evidence="1">The sequence shown here is derived from an EMBL/GenBank/DDBJ whole genome shotgun (WGS) entry which is preliminary data.</text>
</comment>
<accession>A0A177NSL5</accession>
<dbReference type="Proteomes" id="UP000077628">
    <property type="component" value="Unassembled WGS sequence"/>
</dbReference>
<proteinExistence type="predicted"/>
<keyword evidence="2" id="KW-1185">Reference proteome</keyword>
<dbReference type="OrthoDB" id="5573309at2"/>
<evidence type="ECO:0000313" key="1">
    <source>
        <dbReference type="EMBL" id="OAI20544.1"/>
    </source>
</evidence>
<dbReference type="EMBL" id="LUUK01000133">
    <property type="protein sequence ID" value="OAI20544.1"/>
    <property type="molecule type" value="Genomic_DNA"/>
</dbReference>